<reference evidence="1" key="1">
    <citation type="submission" date="2015-04" db="UniProtKB">
        <authorList>
            <consortium name="EnsemblPlants"/>
        </authorList>
    </citation>
    <scope>IDENTIFICATION</scope>
</reference>
<reference evidence="1" key="2">
    <citation type="submission" date="2018-05" db="EMBL/GenBank/DDBJ databases">
        <title>OmerRS3 (Oryza meridionalis Reference Sequence Version 3).</title>
        <authorList>
            <person name="Zhang J."/>
            <person name="Kudrna D."/>
            <person name="Lee S."/>
            <person name="Talag J."/>
            <person name="Welchert J."/>
            <person name="Wing R.A."/>
        </authorList>
    </citation>
    <scope>NUCLEOTIDE SEQUENCE [LARGE SCALE GENOMIC DNA]</scope>
    <source>
        <strain evidence="1">cv. OR44</strain>
    </source>
</reference>
<keyword evidence="2" id="KW-1185">Reference proteome</keyword>
<sequence length="60" mass="6273">MEKIDVVASAGYRLFSCKLRRRTPLPEPPNAATRAPPGLEAVGASCCAARGDEGGEEGRS</sequence>
<accession>A0A0E0CVG6</accession>
<organism evidence="1">
    <name type="scientific">Oryza meridionalis</name>
    <dbReference type="NCBI Taxonomy" id="40149"/>
    <lineage>
        <taxon>Eukaryota</taxon>
        <taxon>Viridiplantae</taxon>
        <taxon>Streptophyta</taxon>
        <taxon>Embryophyta</taxon>
        <taxon>Tracheophyta</taxon>
        <taxon>Spermatophyta</taxon>
        <taxon>Magnoliopsida</taxon>
        <taxon>Liliopsida</taxon>
        <taxon>Poales</taxon>
        <taxon>Poaceae</taxon>
        <taxon>BOP clade</taxon>
        <taxon>Oryzoideae</taxon>
        <taxon>Oryzeae</taxon>
        <taxon>Oryzinae</taxon>
        <taxon>Oryza</taxon>
    </lineage>
</organism>
<dbReference type="Proteomes" id="UP000008021">
    <property type="component" value="Chromosome 3"/>
</dbReference>
<evidence type="ECO:0000313" key="1">
    <source>
        <dbReference type="EnsemblPlants" id="OMERI03G04230.1"/>
    </source>
</evidence>
<dbReference type="Gramene" id="OMERI03G04230.1">
    <property type="protein sequence ID" value="OMERI03G04230.1"/>
    <property type="gene ID" value="OMERI03G04230"/>
</dbReference>
<evidence type="ECO:0000313" key="2">
    <source>
        <dbReference type="Proteomes" id="UP000008021"/>
    </source>
</evidence>
<dbReference type="AlphaFoldDB" id="A0A0E0CVG6"/>
<proteinExistence type="predicted"/>
<dbReference type="EnsemblPlants" id="OMERI03G04230.1">
    <property type="protein sequence ID" value="OMERI03G04230.1"/>
    <property type="gene ID" value="OMERI03G04230"/>
</dbReference>
<protein>
    <submittedName>
        <fullName evidence="1">Uncharacterized protein</fullName>
    </submittedName>
</protein>
<name>A0A0E0CVG6_9ORYZ</name>
<dbReference type="HOGENOM" id="CLU_2945642_0_0_1"/>